<dbReference type="SUPFAM" id="SSF52402">
    <property type="entry name" value="Adenine nucleotide alpha hydrolases-like"/>
    <property type="match status" value="1"/>
</dbReference>
<keyword evidence="3" id="KW-1185">Reference proteome</keyword>
<accession>A0AAE3G379</accession>
<sequence>MLNQLELFCEKTAAQVVETGGLAVARDAAVDRALGANAPCAVSVSGGKDSFAAAIATHAHLEAIGHTGPRLLIHADLGTVEWADSLPACERLAAHLGWELVVVRRAAGDMMERWESRWASSLRRYAALETLTLVLPWSTPAMRFCTSELKTNVILPALRRRYRGEVVVNVTGVRREESSARAKAPVAAELPKFRGSHTPILSWNPVVTWGEASVFDAIERSGVTGHMAYGLGMSRVSCCFCIMSNGRDMEIAVSAPDNHAIYRRMVALEAASSFGFQGTRWLADLAPQLLDDALTQAVARGKAIAAERQRLEAMIPADLRFRKGVAERLPSREEAALVASTRQTLCAHFGIEGAVALDAEGVMALYRERCLPAAA</sequence>
<dbReference type="PANTHER" id="PTHR43196">
    <property type="entry name" value="SULFATE ADENYLYLTRANSFERASE SUBUNIT 2"/>
    <property type="match status" value="1"/>
</dbReference>
<evidence type="ECO:0000313" key="3">
    <source>
        <dbReference type="Proteomes" id="UP001205843"/>
    </source>
</evidence>
<feature type="domain" description="Phosphoadenosine phosphosulphate reductase" evidence="1">
    <location>
        <begin position="40"/>
        <end position="242"/>
    </location>
</feature>
<name>A0AAE3G379_9GAMM</name>
<gene>
    <name evidence="2" type="ORF">J2T57_001450</name>
</gene>
<dbReference type="RefSeq" id="WP_253476291.1">
    <property type="nucleotide sequence ID" value="NZ_JALJXV010000003.1"/>
</dbReference>
<evidence type="ECO:0000259" key="1">
    <source>
        <dbReference type="Pfam" id="PF01507"/>
    </source>
</evidence>
<dbReference type="InterPro" id="IPR002500">
    <property type="entry name" value="PAPS_reduct_dom"/>
</dbReference>
<comment type="caution">
    <text evidence="2">The sequence shown here is derived from an EMBL/GenBank/DDBJ whole genome shotgun (WGS) entry which is preliminary data.</text>
</comment>
<dbReference type="Gene3D" id="3.40.50.620">
    <property type="entry name" value="HUPs"/>
    <property type="match status" value="1"/>
</dbReference>
<organism evidence="2 3">
    <name type="scientific">Natronocella acetinitrilica</name>
    <dbReference type="NCBI Taxonomy" id="414046"/>
    <lineage>
        <taxon>Bacteria</taxon>
        <taxon>Pseudomonadati</taxon>
        <taxon>Pseudomonadota</taxon>
        <taxon>Gammaproteobacteria</taxon>
        <taxon>Chromatiales</taxon>
        <taxon>Ectothiorhodospiraceae</taxon>
        <taxon>Natronocella</taxon>
    </lineage>
</organism>
<dbReference type="InterPro" id="IPR050128">
    <property type="entry name" value="Sulfate_adenylyltrnsfr_sub2"/>
</dbReference>
<dbReference type="AlphaFoldDB" id="A0AAE3G379"/>
<dbReference type="Proteomes" id="UP001205843">
    <property type="component" value="Unassembled WGS sequence"/>
</dbReference>
<protein>
    <submittedName>
        <fullName evidence="2">3'-phosphoadenosine 5'-phosphosulfate sulfotransferase (PAPS reductase)/FAD synthetase</fullName>
    </submittedName>
</protein>
<dbReference type="PANTHER" id="PTHR43196:SF2">
    <property type="entry name" value="PHOSPHOADENOSINE PHOSPHOSULFATE REDUCTASE"/>
    <property type="match status" value="1"/>
</dbReference>
<reference evidence="2" key="1">
    <citation type="submission" date="2022-03" db="EMBL/GenBank/DDBJ databases">
        <title>Genomic Encyclopedia of Type Strains, Phase III (KMG-III): the genomes of soil and plant-associated and newly described type strains.</title>
        <authorList>
            <person name="Whitman W."/>
        </authorList>
    </citation>
    <scope>NUCLEOTIDE SEQUENCE</scope>
    <source>
        <strain evidence="2">ANL 6-2</strain>
    </source>
</reference>
<dbReference type="Pfam" id="PF01507">
    <property type="entry name" value="PAPS_reduct"/>
    <property type="match status" value="1"/>
</dbReference>
<proteinExistence type="predicted"/>
<dbReference type="InterPro" id="IPR014729">
    <property type="entry name" value="Rossmann-like_a/b/a_fold"/>
</dbReference>
<evidence type="ECO:0000313" key="2">
    <source>
        <dbReference type="EMBL" id="MCP1674348.1"/>
    </source>
</evidence>
<dbReference type="EMBL" id="JALJXV010000003">
    <property type="protein sequence ID" value="MCP1674348.1"/>
    <property type="molecule type" value="Genomic_DNA"/>
</dbReference>
<dbReference type="GO" id="GO:0003824">
    <property type="term" value="F:catalytic activity"/>
    <property type="evidence" value="ECO:0007669"/>
    <property type="project" value="InterPro"/>
</dbReference>